<accession>A0ABR3PU11</accession>
<feature type="domain" description="Gfo/Idh/MocA-like oxidoreductase N-terminal" evidence="3">
    <location>
        <begin position="17"/>
        <end position="137"/>
    </location>
</feature>
<dbReference type="Pfam" id="PF01408">
    <property type="entry name" value="GFO_IDH_MocA"/>
    <property type="match status" value="1"/>
</dbReference>
<dbReference type="Proteomes" id="UP001565368">
    <property type="component" value="Unassembled WGS sequence"/>
</dbReference>
<keyword evidence="2" id="KW-0560">Oxidoreductase</keyword>
<feature type="domain" description="GFO/IDH/MocA-like oxidoreductase" evidence="4">
    <location>
        <begin position="154"/>
        <end position="267"/>
    </location>
</feature>
<evidence type="ECO:0000256" key="2">
    <source>
        <dbReference type="ARBA" id="ARBA00023002"/>
    </source>
</evidence>
<comment type="similarity">
    <text evidence="1">Belongs to the Gfo/Idh/MocA family.</text>
</comment>
<dbReference type="Gene3D" id="3.30.360.10">
    <property type="entry name" value="Dihydrodipicolinate Reductase, domain 2"/>
    <property type="match status" value="1"/>
</dbReference>
<evidence type="ECO:0000259" key="4">
    <source>
        <dbReference type="Pfam" id="PF22725"/>
    </source>
</evidence>
<protein>
    <recommendedName>
        <fullName evidence="7">Gfo/Idh/MocA-like oxidoreductase N-terminal domain-containing protein</fullName>
    </recommendedName>
</protein>
<evidence type="ECO:0000313" key="5">
    <source>
        <dbReference type="EMBL" id="KAL1405940.1"/>
    </source>
</evidence>
<evidence type="ECO:0000259" key="3">
    <source>
        <dbReference type="Pfam" id="PF01408"/>
    </source>
</evidence>
<gene>
    <name evidence="5" type="ORF">Q8F55_007622</name>
</gene>
<dbReference type="InterPro" id="IPR000683">
    <property type="entry name" value="Gfo/Idh/MocA-like_OxRdtase_N"/>
</dbReference>
<dbReference type="SUPFAM" id="SSF51735">
    <property type="entry name" value="NAD(P)-binding Rossmann-fold domains"/>
    <property type="match status" value="1"/>
</dbReference>
<proteinExistence type="inferred from homology"/>
<evidence type="ECO:0000256" key="1">
    <source>
        <dbReference type="ARBA" id="ARBA00010928"/>
    </source>
</evidence>
<dbReference type="PANTHER" id="PTHR42840">
    <property type="entry name" value="NAD(P)-BINDING ROSSMANN-FOLD SUPERFAMILY PROTEIN-RELATED"/>
    <property type="match status" value="1"/>
</dbReference>
<dbReference type="RefSeq" id="XP_069205884.1">
    <property type="nucleotide sequence ID" value="XM_069356043.1"/>
</dbReference>
<dbReference type="InterPro" id="IPR036291">
    <property type="entry name" value="NAD(P)-bd_dom_sf"/>
</dbReference>
<dbReference type="SUPFAM" id="SSF55347">
    <property type="entry name" value="Glyceraldehyde-3-phosphate dehydrogenase-like, C-terminal domain"/>
    <property type="match status" value="1"/>
</dbReference>
<evidence type="ECO:0000313" key="6">
    <source>
        <dbReference type="Proteomes" id="UP001565368"/>
    </source>
</evidence>
<dbReference type="Pfam" id="PF22725">
    <property type="entry name" value="GFO_IDH_MocA_C3"/>
    <property type="match status" value="1"/>
</dbReference>
<dbReference type="EMBL" id="JBBXJM010000006">
    <property type="protein sequence ID" value="KAL1405940.1"/>
    <property type="molecule type" value="Genomic_DNA"/>
</dbReference>
<comment type="caution">
    <text evidence="5">The sequence shown here is derived from an EMBL/GenBank/DDBJ whole genome shotgun (WGS) entry which is preliminary data.</text>
</comment>
<dbReference type="Gene3D" id="3.40.50.720">
    <property type="entry name" value="NAD(P)-binding Rossmann-like Domain"/>
    <property type="match status" value="1"/>
</dbReference>
<reference evidence="5 6" key="1">
    <citation type="submission" date="2023-08" db="EMBL/GenBank/DDBJ databases">
        <title>Annotated Genome Sequence of Vanrija albida AlHP1.</title>
        <authorList>
            <person name="Herzog R."/>
        </authorList>
    </citation>
    <scope>NUCLEOTIDE SEQUENCE [LARGE SCALE GENOMIC DNA]</scope>
    <source>
        <strain evidence="5 6">AlHP1</strain>
    </source>
</reference>
<organism evidence="5 6">
    <name type="scientific">Vanrija albida</name>
    <dbReference type="NCBI Taxonomy" id="181172"/>
    <lineage>
        <taxon>Eukaryota</taxon>
        <taxon>Fungi</taxon>
        <taxon>Dikarya</taxon>
        <taxon>Basidiomycota</taxon>
        <taxon>Agaricomycotina</taxon>
        <taxon>Tremellomycetes</taxon>
        <taxon>Trichosporonales</taxon>
        <taxon>Trichosporonaceae</taxon>
        <taxon>Vanrija</taxon>
    </lineage>
</organism>
<dbReference type="PANTHER" id="PTHR42840:SF3">
    <property type="entry name" value="BINDING ROSSMANN FOLD OXIDOREDUCTASE, PUTATIVE (AFU_ORTHOLOGUE AFUA_2G10240)-RELATED"/>
    <property type="match status" value="1"/>
</dbReference>
<dbReference type="InterPro" id="IPR055170">
    <property type="entry name" value="GFO_IDH_MocA-like_dom"/>
</dbReference>
<keyword evidence="6" id="KW-1185">Reference proteome</keyword>
<name>A0ABR3PU11_9TREE</name>
<evidence type="ECO:0008006" key="7">
    <source>
        <dbReference type="Google" id="ProtNLM"/>
    </source>
</evidence>
<dbReference type="GeneID" id="95988665"/>
<sequence length="357" mass="37443">MASYTTANDRPADGRRLRVAVIGCGRMGQRHALNLHNLTPRAHLVALCDPSPAAAEWAASHLPQVPLHTDPEAVFAAADVDAVVIATITATHGPLTLRAIAAGKHVLLEKPIALDVDDARPVVAAVEASSVKVMLGFVRRFDAALQQLEGHLRGSGGKTYLLKSTTQDPYDTSGFFLQYAPHSGGIYTDCGIHDIDMARWLLREPVKSVYAAGSTTLIPELTALGDVDNALAIITFASGAQATLHLSRTGMGGYESVVEAFGTGGKAVVDTPPACRVAVTDGLGRRLPGAGPSYIDRFGDAFVREAAAFVDCVLDDTPVPTTARDALLAGLIAKALTHSLKTGLPVLFDDDGEPVLA</sequence>